<proteinExistence type="predicted"/>
<reference evidence="1 2" key="1">
    <citation type="journal article" date="2016" name="Sci. Rep.">
        <title>Penicillium arizonense, a new, genome sequenced fungal species, reveals a high chemical diversity in secreted metabolites.</title>
        <authorList>
            <person name="Grijseels S."/>
            <person name="Nielsen J.C."/>
            <person name="Randelovic M."/>
            <person name="Nielsen J."/>
            <person name="Nielsen K.F."/>
            <person name="Workman M."/>
            <person name="Frisvad J.C."/>
        </authorList>
    </citation>
    <scope>NUCLEOTIDE SEQUENCE [LARGE SCALE GENOMIC DNA]</scope>
    <source>
        <strain evidence="1 2">CBS 141311</strain>
    </source>
</reference>
<evidence type="ECO:0000313" key="2">
    <source>
        <dbReference type="Proteomes" id="UP000177622"/>
    </source>
</evidence>
<organism evidence="1 2">
    <name type="scientific">Penicillium arizonense</name>
    <dbReference type="NCBI Taxonomy" id="1835702"/>
    <lineage>
        <taxon>Eukaryota</taxon>
        <taxon>Fungi</taxon>
        <taxon>Dikarya</taxon>
        <taxon>Ascomycota</taxon>
        <taxon>Pezizomycotina</taxon>
        <taxon>Eurotiomycetes</taxon>
        <taxon>Eurotiomycetidae</taxon>
        <taxon>Eurotiales</taxon>
        <taxon>Aspergillaceae</taxon>
        <taxon>Penicillium</taxon>
    </lineage>
</organism>
<gene>
    <name evidence="1" type="ORF">PENARI_c005G09079</name>
</gene>
<dbReference type="AlphaFoldDB" id="A0A1F5LNG9"/>
<evidence type="ECO:0000313" key="1">
    <source>
        <dbReference type="EMBL" id="OGE54764.1"/>
    </source>
</evidence>
<accession>A0A1F5LNG9</accession>
<dbReference type="EMBL" id="LXJU01000005">
    <property type="protein sequence ID" value="OGE54764.1"/>
    <property type="molecule type" value="Genomic_DNA"/>
</dbReference>
<name>A0A1F5LNG9_PENAI</name>
<dbReference type="GeneID" id="34574667"/>
<protein>
    <submittedName>
        <fullName evidence="1">Uncharacterized protein</fullName>
    </submittedName>
</protein>
<dbReference type="RefSeq" id="XP_022490196.1">
    <property type="nucleotide sequence ID" value="XM_022629933.1"/>
</dbReference>
<dbReference type="OrthoDB" id="4361907at2759"/>
<dbReference type="Proteomes" id="UP000177622">
    <property type="component" value="Unassembled WGS sequence"/>
</dbReference>
<comment type="caution">
    <text evidence="1">The sequence shown here is derived from an EMBL/GenBank/DDBJ whole genome shotgun (WGS) entry which is preliminary data.</text>
</comment>
<sequence>MTTNQDTEASEEDSLMALANEQLERELLQSQKPTLATYRAPRRVVSLGISPSYVKDWMPADAFRETYQNRKDAIIERFNLDRQSFQPFLEDHGDNLSIVVFDQNLADQPAERENRRALGFIQYEKKTGRITIANACMQLPVNALAMGFSTKDVHGAHDLLVGRHGEGPKLAALVLSRDSYNKTKPIEWTDPALDMASLRYHLGRDVAVVIGATRAKPGLL</sequence>
<keyword evidence="2" id="KW-1185">Reference proteome</keyword>